<protein>
    <submittedName>
        <fullName evidence="1">Uncharacterized protein</fullName>
    </submittedName>
</protein>
<comment type="caution">
    <text evidence="1">The sequence shown here is derived from an EMBL/GenBank/DDBJ whole genome shotgun (WGS) entry which is preliminary data.</text>
</comment>
<evidence type="ECO:0000313" key="2">
    <source>
        <dbReference type="Proteomes" id="UP000765509"/>
    </source>
</evidence>
<sequence length="133" mass="14637">MGYDSSSLTAAGEGTAILIDLNGIFWILKNSLYVPKLNSNLVALSQLASQITTKTMDDRVNVFLDNSMTPSFSCPTKSKVLERMVNYGLDASQQEGTNYGIKGWAMSTTKKPKCSFQPSWLKGRSEMNVLRVS</sequence>
<evidence type="ECO:0000313" key="1">
    <source>
        <dbReference type="EMBL" id="MBW0494251.1"/>
    </source>
</evidence>
<dbReference type="AlphaFoldDB" id="A0A9Q3CZS1"/>
<proteinExistence type="predicted"/>
<name>A0A9Q3CZS1_9BASI</name>
<accession>A0A9Q3CZS1</accession>
<dbReference type="Proteomes" id="UP000765509">
    <property type="component" value="Unassembled WGS sequence"/>
</dbReference>
<gene>
    <name evidence="1" type="ORF">O181_033966</name>
</gene>
<reference evidence="1" key="1">
    <citation type="submission" date="2021-03" db="EMBL/GenBank/DDBJ databases">
        <title>Draft genome sequence of rust myrtle Austropuccinia psidii MF-1, a brazilian biotype.</title>
        <authorList>
            <person name="Quecine M.C."/>
            <person name="Pachon D.M.R."/>
            <person name="Bonatelli M.L."/>
            <person name="Correr F.H."/>
            <person name="Franceschini L.M."/>
            <person name="Leite T.F."/>
            <person name="Margarido G.R.A."/>
            <person name="Almeida C.A."/>
            <person name="Ferrarezi J.A."/>
            <person name="Labate C.A."/>
        </authorList>
    </citation>
    <scope>NUCLEOTIDE SEQUENCE</scope>
    <source>
        <strain evidence="1">MF-1</strain>
    </source>
</reference>
<dbReference type="EMBL" id="AVOT02012480">
    <property type="protein sequence ID" value="MBW0494251.1"/>
    <property type="molecule type" value="Genomic_DNA"/>
</dbReference>
<keyword evidence="2" id="KW-1185">Reference proteome</keyword>
<dbReference type="OrthoDB" id="2794357at2759"/>
<organism evidence="1 2">
    <name type="scientific">Austropuccinia psidii MF-1</name>
    <dbReference type="NCBI Taxonomy" id="1389203"/>
    <lineage>
        <taxon>Eukaryota</taxon>
        <taxon>Fungi</taxon>
        <taxon>Dikarya</taxon>
        <taxon>Basidiomycota</taxon>
        <taxon>Pucciniomycotina</taxon>
        <taxon>Pucciniomycetes</taxon>
        <taxon>Pucciniales</taxon>
        <taxon>Sphaerophragmiaceae</taxon>
        <taxon>Austropuccinia</taxon>
    </lineage>
</organism>